<feature type="compositionally biased region" description="Low complexity" evidence="7">
    <location>
        <begin position="334"/>
        <end position="345"/>
    </location>
</feature>
<dbReference type="GO" id="GO:0051123">
    <property type="term" value="P:RNA polymerase II preinitiation complex assembly"/>
    <property type="evidence" value="ECO:0007669"/>
    <property type="project" value="TreeGrafter"/>
</dbReference>
<feature type="region of interest" description="Disordered" evidence="7">
    <location>
        <begin position="365"/>
        <end position="395"/>
    </location>
</feature>
<keyword evidence="3" id="KW-0804">Transcription</keyword>
<dbReference type="PANTHER" id="PTHR11380">
    <property type="entry name" value="TRANSCRIPTION INITIATION FACTOR TFIID/SUPT3-RELATED"/>
    <property type="match status" value="1"/>
</dbReference>
<comment type="caution">
    <text evidence="8">The sequence shown here is derived from an EMBL/GenBank/DDBJ whole genome shotgun (WGS) entry which is preliminary data.</text>
</comment>
<evidence type="ECO:0000256" key="7">
    <source>
        <dbReference type="SAM" id="MobiDB-lite"/>
    </source>
</evidence>
<comment type="subcellular location">
    <subcellularLocation>
        <location evidence="1">Nucleus</location>
    </subcellularLocation>
</comment>
<dbReference type="Proteomes" id="UP000289152">
    <property type="component" value="Unassembled WGS sequence"/>
</dbReference>
<dbReference type="SUPFAM" id="SSF47113">
    <property type="entry name" value="Histone-fold"/>
    <property type="match status" value="1"/>
</dbReference>
<evidence type="ECO:0000256" key="6">
    <source>
        <dbReference type="ARBA" id="ARBA00040136"/>
    </source>
</evidence>
<dbReference type="GO" id="GO:0046982">
    <property type="term" value="F:protein heterodimerization activity"/>
    <property type="evidence" value="ECO:0007669"/>
    <property type="project" value="InterPro"/>
</dbReference>
<protein>
    <recommendedName>
        <fullName evidence="6">Transcription initiation factor TFIID subunit 13</fullName>
    </recommendedName>
</protein>
<feature type="region of interest" description="Disordered" evidence="7">
    <location>
        <begin position="201"/>
        <end position="345"/>
    </location>
</feature>
<dbReference type="STRING" id="5217.A0A4V1M471"/>
<keyword evidence="4" id="KW-0539">Nucleus</keyword>
<dbReference type="AlphaFoldDB" id="A0A4V1M471"/>
<reference evidence="8 9" key="1">
    <citation type="submission" date="2016-06" db="EMBL/GenBank/DDBJ databases">
        <title>Evolution of pathogenesis and genome organization in the Tremellales.</title>
        <authorList>
            <person name="Cuomo C."/>
            <person name="Litvintseva A."/>
            <person name="Heitman J."/>
            <person name="Chen Y."/>
            <person name="Sun S."/>
            <person name="Springer D."/>
            <person name="Dromer F."/>
            <person name="Young S."/>
            <person name="Zeng Q."/>
            <person name="Chapman S."/>
            <person name="Gujja S."/>
            <person name="Saif S."/>
            <person name="Birren B."/>
        </authorList>
    </citation>
    <scope>NUCLEOTIDE SEQUENCE [LARGE SCALE GENOMIC DNA]</scope>
    <source>
        <strain evidence="8 9">ATCC 28783</strain>
    </source>
</reference>
<dbReference type="Gene3D" id="1.10.20.10">
    <property type="entry name" value="Histone, subunit A"/>
    <property type="match status" value="1"/>
</dbReference>
<comment type="similarity">
    <text evidence="5">Belongs to the TAF13 family.</text>
</comment>
<evidence type="ECO:0000256" key="5">
    <source>
        <dbReference type="ARBA" id="ARBA00038392"/>
    </source>
</evidence>
<dbReference type="InterPro" id="IPR003195">
    <property type="entry name" value="TFIID_TAF13"/>
</dbReference>
<dbReference type="PANTHER" id="PTHR11380:SF5">
    <property type="entry name" value="TRANSCRIPTION INITIATION FACTOR TFIID SUBUNIT 13"/>
    <property type="match status" value="1"/>
</dbReference>
<feature type="compositionally biased region" description="Low complexity" evidence="7">
    <location>
        <begin position="372"/>
        <end position="384"/>
    </location>
</feature>
<dbReference type="GO" id="GO:0005669">
    <property type="term" value="C:transcription factor TFIID complex"/>
    <property type="evidence" value="ECO:0007669"/>
    <property type="project" value="TreeGrafter"/>
</dbReference>
<accession>A0A4V1M471</accession>
<evidence type="ECO:0000256" key="4">
    <source>
        <dbReference type="ARBA" id="ARBA00023242"/>
    </source>
</evidence>
<proteinExistence type="inferred from homology"/>
<feature type="compositionally biased region" description="Basic residues" evidence="7">
    <location>
        <begin position="282"/>
        <end position="293"/>
    </location>
</feature>
<organism evidence="8 9">
    <name type="scientific">Tremella mesenterica</name>
    <name type="common">Jelly fungus</name>
    <dbReference type="NCBI Taxonomy" id="5217"/>
    <lineage>
        <taxon>Eukaryota</taxon>
        <taxon>Fungi</taxon>
        <taxon>Dikarya</taxon>
        <taxon>Basidiomycota</taxon>
        <taxon>Agaricomycotina</taxon>
        <taxon>Tremellomycetes</taxon>
        <taxon>Tremellales</taxon>
        <taxon>Tremellaceae</taxon>
        <taxon>Tremella</taxon>
    </lineage>
</organism>
<dbReference type="InParanoid" id="A0A4V1M471"/>
<keyword evidence="9" id="KW-1185">Reference proteome</keyword>
<dbReference type="EMBL" id="SDIL01000033">
    <property type="protein sequence ID" value="RXK39347.1"/>
    <property type="molecule type" value="Genomic_DNA"/>
</dbReference>
<evidence type="ECO:0000256" key="3">
    <source>
        <dbReference type="ARBA" id="ARBA00023163"/>
    </source>
</evidence>
<evidence type="ECO:0000313" key="8">
    <source>
        <dbReference type="EMBL" id="RXK39347.1"/>
    </source>
</evidence>
<evidence type="ECO:0000256" key="2">
    <source>
        <dbReference type="ARBA" id="ARBA00023015"/>
    </source>
</evidence>
<feature type="region of interest" description="Disordered" evidence="7">
    <location>
        <begin position="516"/>
        <end position="587"/>
    </location>
</feature>
<sequence length="587" mass="63513">MSNFSNNPQQGYFGGSRPMPPNMQTLQNMSNTSNVQGAQGVPNLQNMQGLPFQSSSPQPQIPNPGFDSAHLARLTNFHNRQANTVQQGQNPSPLAGLSPQIQQIARQHNLTREQILQFIQMQHRAQLQKQQQQQQQQQLLQLQNQRAGLAPPLIRTQSPMPATVQPQVLQSLHPAPRPMYQHSPLPQAQALHSILRSSPLAASSPLPATHSQSPQTNSIARIPTPAHSQGALSPAASVVGVSAPSPAPSARPMSAQTSSSSTKKGAGSAVSSTATVGSSHPPTKKAAKPKAASKKTPLPAVTFGGLERSTRTASPAPPPPSAASVPAPTPAPAPTSTTAPASTSAPLTAPFASVQVMTPRLVPTFDAPRPTPTSISVPTPTPMTAPSAERRKRDDGMRGTMRNEITRLMYGAGDVEEPDMDSVEYMEDLLVDFFSDLCRPLHPIRSTTATLHQAVPLTSGIIRHRLSSSSSTNMRKYLNRFDEMLYMSGEIARSKRILQPSNADLIATVGNGFLELEDDGDRPRKRMGRPPKGKDEHGNKIEKKKKDWREGERKKPGPAKGWKANLSQEQQQRLKVLGYKKGYRRKP</sequence>
<feature type="compositionally biased region" description="Low complexity" evidence="7">
    <location>
        <begin position="233"/>
        <end position="281"/>
    </location>
</feature>
<name>A0A4V1M471_TREME</name>
<dbReference type="InterPro" id="IPR009072">
    <property type="entry name" value="Histone-fold"/>
</dbReference>
<feature type="compositionally biased region" description="Basic and acidic residues" evidence="7">
    <location>
        <begin position="532"/>
        <end position="555"/>
    </location>
</feature>
<evidence type="ECO:0000313" key="9">
    <source>
        <dbReference type="Proteomes" id="UP000289152"/>
    </source>
</evidence>
<feature type="compositionally biased region" description="Polar residues" evidence="7">
    <location>
        <begin position="1"/>
        <end position="10"/>
    </location>
</feature>
<dbReference type="VEuPathDB" id="FungiDB:TREMEDRAFT_56607"/>
<keyword evidence="2" id="KW-0805">Transcription regulation</keyword>
<feature type="compositionally biased region" description="Polar residues" evidence="7">
    <location>
        <begin position="209"/>
        <end position="219"/>
    </location>
</feature>
<evidence type="ECO:0000256" key="1">
    <source>
        <dbReference type="ARBA" id="ARBA00004123"/>
    </source>
</evidence>
<dbReference type="OrthoDB" id="10266074at2759"/>
<gene>
    <name evidence="8" type="ORF">M231_03426</name>
</gene>
<feature type="compositionally biased region" description="Polar residues" evidence="7">
    <location>
        <begin position="22"/>
        <end position="48"/>
    </location>
</feature>
<feature type="compositionally biased region" description="Pro residues" evidence="7">
    <location>
        <begin position="315"/>
        <end position="333"/>
    </location>
</feature>
<feature type="region of interest" description="Disordered" evidence="7">
    <location>
        <begin position="1"/>
        <end position="68"/>
    </location>
</feature>